<dbReference type="SUPFAM" id="SSF56752">
    <property type="entry name" value="D-aminoacid aminotransferase-like PLP-dependent enzymes"/>
    <property type="match status" value="1"/>
</dbReference>
<evidence type="ECO:0000313" key="18">
    <source>
        <dbReference type="Proteomes" id="UP000192343"/>
    </source>
</evidence>
<evidence type="ECO:0000256" key="10">
    <source>
        <dbReference type="ARBA" id="ARBA00048212"/>
    </source>
</evidence>
<dbReference type="InterPro" id="IPR005786">
    <property type="entry name" value="B_amino_transII"/>
</dbReference>
<evidence type="ECO:0000256" key="16">
    <source>
        <dbReference type="RuleBase" id="RU004517"/>
    </source>
</evidence>
<evidence type="ECO:0000256" key="1">
    <source>
        <dbReference type="ARBA" id="ARBA00001933"/>
    </source>
</evidence>
<sequence length="363" mass="40279">MAAKGFTLSIYPWVYVAQSENSGWKEEFQEKPHKTPAQEAAMGEAELNELLARRNSFADLPLVNYTTQYGMGCFEGLKAFPQKDGSLKLFRPDRNARRFRSSMEGLKMPSYPEETFVKAVRETVRRNRDIGFAPDYDPAWEAGDFAEGHAVYVRPFSYSEPAIGLGLSVSPWVVIITTPVGAYFRPGNSKAVTTDKVRAFPGGTGWIKCDANYVVPILAKKEAEAQGYMEAIFLDAEHKEYVEEGSSCNIFFVLKNGTLVTPDLSDTILPGITRASVIQLAKDLGVNVEERRISIHEVMDSAVEAFVTGTAAGISYFESITHKGQTKVFNGGKIGDTTRELQVDLKGIQYGSREDRHGWMVQV</sequence>
<dbReference type="GO" id="GO:0052656">
    <property type="term" value="F:L-isoleucine-2-oxoglutarate transaminase activity"/>
    <property type="evidence" value="ECO:0007669"/>
    <property type="project" value="RHEA"/>
</dbReference>
<dbReference type="AlphaFoldDB" id="A0A1Y1RZ65"/>
<dbReference type="PANTHER" id="PTHR42825:SF7">
    <property type="entry name" value="BRANCHED-CHAIN-AMINO-ACID AMINOTRANSFERASE"/>
    <property type="match status" value="1"/>
</dbReference>
<dbReference type="InterPro" id="IPR043132">
    <property type="entry name" value="BCAT-like_C"/>
</dbReference>
<dbReference type="GO" id="GO:0009099">
    <property type="term" value="P:L-valine biosynthetic process"/>
    <property type="evidence" value="ECO:0007669"/>
    <property type="project" value="UniProtKB-UniPathway"/>
</dbReference>
<keyword evidence="8 16" id="KW-0808">Transferase</keyword>
<dbReference type="Proteomes" id="UP000192343">
    <property type="component" value="Unassembled WGS sequence"/>
</dbReference>
<dbReference type="UniPathway" id="UPA00047">
    <property type="reaction ID" value="UER00058"/>
</dbReference>
<evidence type="ECO:0000256" key="15">
    <source>
        <dbReference type="RuleBase" id="RU004516"/>
    </source>
</evidence>
<dbReference type="EMBL" id="MWQY01000007">
    <property type="protein sequence ID" value="ORC35917.1"/>
    <property type="molecule type" value="Genomic_DNA"/>
</dbReference>
<dbReference type="PANTHER" id="PTHR42825">
    <property type="entry name" value="AMINO ACID AMINOTRANSFERASE"/>
    <property type="match status" value="1"/>
</dbReference>
<organism evidence="17 18">
    <name type="scientific">Marispirochaeta aestuarii</name>
    <dbReference type="NCBI Taxonomy" id="1963862"/>
    <lineage>
        <taxon>Bacteria</taxon>
        <taxon>Pseudomonadati</taxon>
        <taxon>Spirochaetota</taxon>
        <taxon>Spirochaetia</taxon>
        <taxon>Spirochaetales</taxon>
        <taxon>Spirochaetaceae</taxon>
        <taxon>Marispirochaeta</taxon>
    </lineage>
</organism>
<dbReference type="RefSeq" id="WP_083049714.1">
    <property type="nucleotide sequence ID" value="NZ_MWQY01000007.1"/>
</dbReference>
<keyword evidence="18" id="KW-1185">Reference proteome</keyword>
<dbReference type="GO" id="GO:0052655">
    <property type="term" value="F:L-valine-2-oxoglutarate transaminase activity"/>
    <property type="evidence" value="ECO:0007669"/>
    <property type="project" value="RHEA"/>
</dbReference>
<dbReference type="UniPathway" id="UPA00048">
    <property type="reaction ID" value="UER00073"/>
</dbReference>
<comment type="caution">
    <text evidence="17">The sequence shown here is derived from an EMBL/GenBank/DDBJ whole genome shotgun (WGS) entry which is preliminary data.</text>
</comment>
<comment type="pathway">
    <text evidence="4">Amino-acid biosynthesis; L-valine biosynthesis; L-valine from pyruvate: step 4/4.</text>
</comment>
<evidence type="ECO:0000256" key="11">
    <source>
        <dbReference type="ARBA" id="ARBA00048798"/>
    </source>
</evidence>
<keyword evidence="16" id="KW-0100">Branched-chain amino acid biosynthesis</keyword>
<keyword evidence="16" id="KW-0028">Amino-acid biosynthesis</keyword>
<comment type="cofactor">
    <cofactor evidence="1 15">
        <name>pyridoxal 5'-phosphate</name>
        <dbReference type="ChEBI" id="CHEBI:597326"/>
    </cofactor>
</comment>
<dbReference type="PIRSF" id="PIRSF006468">
    <property type="entry name" value="BCAT1"/>
    <property type="match status" value="1"/>
</dbReference>
<dbReference type="GO" id="GO:0009097">
    <property type="term" value="P:isoleucine biosynthetic process"/>
    <property type="evidence" value="ECO:0007669"/>
    <property type="project" value="UniProtKB-UniPathway"/>
</dbReference>
<dbReference type="OrthoDB" id="9805628at2"/>
<dbReference type="EC" id="2.6.1.42" evidence="16"/>
<name>A0A1Y1RZ65_9SPIO</name>
<proteinExistence type="inferred from homology"/>
<comment type="pathway">
    <text evidence="5">Amino-acid biosynthesis; L-leucine biosynthesis; L-leucine from 3-methyl-2-oxobutanoate: step 4/4.</text>
</comment>
<evidence type="ECO:0000256" key="4">
    <source>
        <dbReference type="ARBA" id="ARBA00004931"/>
    </source>
</evidence>
<dbReference type="CDD" id="cd01557">
    <property type="entry name" value="BCAT_beta_family"/>
    <property type="match status" value="1"/>
</dbReference>
<dbReference type="InterPro" id="IPR018300">
    <property type="entry name" value="Aminotrans_IV_CS"/>
</dbReference>
<dbReference type="NCBIfam" id="TIGR01123">
    <property type="entry name" value="ilvE_II"/>
    <property type="match status" value="1"/>
</dbReference>
<dbReference type="GO" id="GO:0009098">
    <property type="term" value="P:L-leucine biosynthetic process"/>
    <property type="evidence" value="ECO:0007669"/>
    <property type="project" value="UniProtKB-UniPathway"/>
</dbReference>
<dbReference type="InterPro" id="IPR033939">
    <property type="entry name" value="BCAT_family"/>
</dbReference>
<gene>
    <name evidence="17" type="ORF">B4O97_07555</name>
</gene>
<evidence type="ECO:0000256" key="14">
    <source>
        <dbReference type="RuleBase" id="RU004106"/>
    </source>
</evidence>
<dbReference type="UniPathway" id="UPA00049">
    <property type="reaction ID" value="UER00062"/>
</dbReference>
<evidence type="ECO:0000256" key="8">
    <source>
        <dbReference type="ARBA" id="ARBA00022679"/>
    </source>
</evidence>
<evidence type="ECO:0000256" key="13">
    <source>
        <dbReference type="PIRSR" id="PIRSR006468-1"/>
    </source>
</evidence>
<dbReference type="InterPro" id="IPR043131">
    <property type="entry name" value="BCAT-like_N"/>
</dbReference>
<evidence type="ECO:0000256" key="5">
    <source>
        <dbReference type="ARBA" id="ARBA00005072"/>
    </source>
</evidence>
<evidence type="ECO:0000256" key="2">
    <source>
        <dbReference type="ARBA" id="ARBA00003109"/>
    </source>
</evidence>
<comment type="pathway">
    <text evidence="3">Amino-acid biosynthesis; L-isoleucine biosynthesis; L-isoleucine from 2-oxobutanoate: step 4/4.</text>
</comment>
<dbReference type="InterPro" id="IPR036038">
    <property type="entry name" value="Aminotransferase-like"/>
</dbReference>
<accession>A0A1Y1RZ65</accession>
<evidence type="ECO:0000256" key="12">
    <source>
        <dbReference type="ARBA" id="ARBA00049229"/>
    </source>
</evidence>
<reference evidence="17 18" key="1">
    <citation type="submission" date="2017-03" db="EMBL/GenBank/DDBJ databases">
        <title>Draft Genome sequence of Marispirochaeta sp. strain JC444.</title>
        <authorList>
            <person name="Shivani Y."/>
            <person name="Subhash Y."/>
            <person name="Sasikala C."/>
            <person name="Ramana C."/>
        </authorList>
    </citation>
    <scope>NUCLEOTIDE SEQUENCE [LARGE SCALE GENOMIC DNA]</scope>
    <source>
        <strain evidence="17 18">JC444</strain>
    </source>
</reference>
<feature type="modified residue" description="N6-(pyridoxal phosphate)lysine" evidence="13">
    <location>
        <position position="208"/>
    </location>
</feature>
<keyword evidence="7 16" id="KW-0032">Aminotransferase</keyword>
<comment type="catalytic activity">
    <reaction evidence="11 16">
        <text>L-isoleucine + 2-oxoglutarate = (S)-3-methyl-2-oxopentanoate + L-glutamate</text>
        <dbReference type="Rhea" id="RHEA:24801"/>
        <dbReference type="ChEBI" id="CHEBI:16810"/>
        <dbReference type="ChEBI" id="CHEBI:29985"/>
        <dbReference type="ChEBI" id="CHEBI:35146"/>
        <dbReference type="ChEBI" id="CHEBI:58045"/>
        <dbReference type="EC" id="2.6.1.42"/>
    </reaction>
</comment>
<dbReference type="PROSITE" id="PS00770">
    <property type="entry name" value="AA_TRANSFER_CLASS_4"/>
    <property type="match status" value="1"/>
</dbReference>
<evidence type="ECO:0000256" key="9">
    <source>
        <dbReference type="ARBA" id="ARBA00022898"/>
    </source>
</evidence>
<dbReference type="Pfam" id="PF01063">
    <property type="entry name" value="Aminotran_4"/>
    <property type="match status" value="1"/>
</dbReference>
<keyword evidence="9 15" id="KW-0663">Pyridoxal phosphate</keyword>
<comment type="function">
    <text evidence="2">Acts on leucine, isoleucine and valine.</text>
</comment>
<evidence type="ECO:0000313" key="17">
    <source>
        <dbReference type="EMBL" id="ORC35917.1"/>
    </source>
</evidence>
<evidence type="ECO:0000256" key="7">
    <source>
        <dbReference type="ARBA" id="ARBA00022576"/>
    </source>
</evidence>
<dbReference type="FunFam" id="3.20.10.10:FF:000002">
    <property type="entry name" value="D-alanine aminotransferase"/>
    <property type="match status" value="1"/>
</dbReference>
<comment type="catalytic activity">
    <reaction evidence="12 16">
        <text>L-leucine + 2-oxoglutarate = 4-methyl-2-oxopentanoate + L-glutamate</text>
        <dbReference type="Rhea" id="RHEA:18321"/>
        <dbReference type="ChEBI" id="CHEBI:16810"/>
        <dbReference type="ChEBI" id="CHEBI:17865"/>
        <dbReference type="ChEBI" id="CHEBI:29985"/>
        <dbReference type="ChEBI" id="CHEBI:57427"/>
        <dbReference type="EC" id="2.6.1.42"/>
    </reaction>
</comment>
<comment type="catalytic activity">
    <reaction evidence="10 16">
        <text>L-valine + 2-oxoglutarate = 3-methyl-2-oxobutanoate + L-glutamate</text>
        <dbReference type="Rhea" id="RHEA:24813"/>
        <dbReference type="ChEBI" id="CHEBI:11851"/>
        <dbReference type="ChEBI" id="CHEBI:16810"/>
        <dbReference type="ChEBI" id="CHEBI:29985"/>
        <dbReference type="ChEBI" id="CHEBI:57762"/>
        <dbReference type="EC" id="2.6.1.42"/>
    </reaction>
</comment>
<dbReference type="InterPro" id="IPR001544">
    <property type="entry name" value="Aminotrans_IV"/>
</dbReference>
<comment type="similarity">
    <text evidence="6 14">Belongs to the class-IV pyridoxal-phosphate-dependent aminotransferase family.</text>
</comment>
<dbReference type="STRING" id="1963862.B4O97_07555"/>
<dbReference type="GO" id="GO:0052654">
    <property type="term" value="F:L-leucine-2-oxoglutarate transaminase activity"/>
    <property type="evidence" value="ECO:0007669"/>
    <property type="project" value="RHEA"/>
</dbReference>
<protein>
    <recommendedName>
        <fullName evidence="16">Branched-chain-amino-acid aminotransferase</fullName>
        <ecNumber evidence="16">2.6.1.42</ecNumber>
    </recommendedName>
</protein>
<dbReference type="Gene3D" id="3.20.10.10">
    <property type="entry name" value="D-amino Acid Aminotransferase, subunit A, domain 2"/>
    <property type="match status" value="1"/>
</dbReference>
<evidence type="ECO:0000256" key="3">
    <source>
        <dbReference type="ARBA" id="ARBA00004824"/>
    </source>
</evidence>
<evidence type="ECO:0000256" key="6">
    <source>
        <dbReference type="ARBA" id="ARBA00009320"/>
    </source>
</evidence>
<dbReference type="Gene3D" id="3.30.470.10">
    <property type="match status" value="1"/>
</dbReference>